<protein>
    <recommendedName>
        <fullName evidence="1">Peptidase S9 prolyl oligopeptidase catalytic domain-containing protein</fullName>
    </recommendedName>
</protein>
<dbReference type="Proteomes" id="UP000315825">
    <property type="component" value="Unassembled WGS sequence"/>
</dbReference>
<dbReference type="Gene3D" id="3.40.50.1820">
    <property type="entry name" value="alpha/beta hydrolase"/>
    <property type="match status" value="1"/>
</dbReference>
<evidence type="ECO:0000259" key="1">
    <source>
        <dbReference type="Pfam" id="PF00326"/>
    </source>
</evidence>
<comment type="caution">
    <text evidence="2">The sequence shown here is derived from an EMBL/GenBank/DDBJ whole genome shotgun (WGS) entry which is preliminary data.</text>
</comment>
<feature type="domain" description="Peptidase S9 prolyl oligopeptidase catalytic" evidence="1">
    <location>
        <begin position="35"/>
        <end position="97"/>
    </location>
</feature>
<dbReference type="InterPro" id="IPR001375">
    <property type="entry name" value="Peptidase_S9_cat"/>
</dbReference>
<sequence>MKQRAVLYTLLKNPEKHILSKFLNLSFALLFLSGLLVGNTENNVPLIGSEQMYQALRHNNVDTKLIIYPGENHGLSSPTNRIHRMNSYLDWYARYMKN</sequence>
<name>A0A520MY89_9GAMM</name>
<dbReference type="GO" id="GO:0006508">
    <property type="term" value="P:proteolysis"/>
    <property type="evidence" value="ECO:0007669"/>
    <property type="project" value="InterPro"/>
</dbReference>
<dbReference type="SUPFAM" id="SSF53474">
    <property type="entry name" value="alpha/beta-Hydrolases"/>
    <property type="match status" value="1"/>
</dbReference>
<dbReference type="AlphaFoldDB" id="A0A520MY89"/>
<evidence type="ECO:0000313" key="3">
    <source>
        <dbReference type="Proteomes" id="UP000315825"/>
    </source>
</evidence>
<dbReference type="Pfam" id="PF00326">
    <property type="entry name" value="Peptidase_S9"/>
    <property type="match status" value="1"/>
</dbReference>
<dbReference type="GO" id="GO:0008236">
    <property type="term" value="F:serine-type peptidase activity"/>
    <property type="evidence" value="ECO:0007669"/>
    <property type="project" value="InterPro"/>
</dbReference>
<reference evidence="2 3" key="1">
    <citation type="submission" date="2019-02" db="EMBL/GenBank/DDBJ databases">
        <title>Prokaryotic population dynamics and viral predation in marine succession experiment using metagenomics: the confinement effect.</title>
        <authorList>
            <person name="Haro-Moreno J.M."/>
            <person name="Rodriguez-Valera F."/>
            <person name="Lopez-Perez M."/>
        </authorList>
    </citation>
    <scope>NUCLEOTIDE SEQUENCE [LARGE SCALE GENOMIC DNA]</scope>
    <source>
        <strain evidence="2">MED-G159</strain>
    </source>
</reference>
<evidence type="ECO:0000313" key="2">
    <source>
        <dbReference type="EMBL" id="RZO26173.1"/>
    </source>
</evidence>
<dbReference type="EMBL" id="SHBE01000006">
    <property type="protein sequence ID" value="RZO26173.1"/>
    <property type="molecule type" value="Genomic_DNA"/>
</dbReference>
<proteinExistence type="predicted"/>
<dbReference type="InterPro" id="IPR029058">
    <property type="entry name" value="AB_hydrolase_fold"/>
</dbReference>
<accession>A0A520MY89</accession>
<organism evidence="2 3">
    <name type="scientific">SAR86 cluster bacterium</name>
    <dbReference type="NCBI Taxonomy" id="2030880"/>
    <lineage>
        <taxon>Bacteria</taxon>
        <taxon>Pseudomonadati</taxon>
        <taxon>Pseudomonadota</taxon>
        <taxon>Gammaproteobacteria</taxon>
        <taxon>SAR86 cluster</taxon>
    </lineage>
</organism>
<gene>
    <name evidence="2" type="ORF">EVA92_03320</name>
</gene>